<evidence type="ECO:0000313" key="2">
    <source>
        <dbReference type="Proteomes" id="UP000229839"/>
    </source>
</evidence>
<comment type="caution">
    <text evidence="1">The sequence shown here is derived from an EMBL/GenBank/DDBJ whole genome shotgun (WGS) entry which is preliminary data.</text>
</comment>
<name>A0A2N9Y878_9HYPH</name>
<dbReference type="RefSeq" id="WP_100129671.1">
    <property type="nucleotide sequence ID" value="NZ_CADDYI010000030.1"/>
</dbReference>
<accession>A0A2N9Y878</accession>
<sequence length="137" mass="16230">MEKPVFINPDEILLVICENEEQNLAKSGPFLEEKDIIDFIDKADNAVQILRVEKTTKQREDISEEIAELYLKEREEQCFNGNIPHDFILHSGAYSIFLNEIRWLEYQDKMYGTYEEQNKLRLCDVLPNYPSYYIRGC</sequence>
<dbReference type="EMBL" id="NJGE01000037">
    <property type="protein sequence ID" value="PIT67911.1"/>
    <property type="molecule type" value="Genomic_DNA"/>
</dbReference>
<evidence type="ECO:0000313" key="1">
    <source>
        <dbReference type="EMBL" id="PIT67911.1"/>
    </source>
</evidence>
<organism evidence="1 2">
    <name type="scientific">Bartonella tribocorum</name>
    <dbReference type="NCBI Taxonomy" id="85701"/>
    <lineage>
        <taxon>Bacteria</taxon>
        <taxon>Pseudomonadati</taxon>
        <taxon>Pseudomonadota</taxon>
        <taxon>Alphaproteobacteria</taxon>
        <taxon>Hyphomicrobiales</taxon>
        <taxon>Bartonellaceae</taxon>
        <taxon>Bartonella</taxon>
    </lineage>
</organism>
<proteinExistence type="predicted"/>
<dbReference type="Proteomes" id="UP000229839">
    <property type="component" value="Unassembled WGS sequence"/>
</dbReference>
<reference evidence="1 2" key="1">
    <citation type="submission" date="2017-06" db="EMBL/GenBank/DDBJ databases">
        <title>Draft genome of Bartonella tribocorum strain L103, isolated from a rodent in Laos.</title>
        <authorList>
            <person name="Hadjadj L."/>
            <person name="Jiyipong T."/>
            <person name="Morand S."/>
            <person name="Diene S.M."/>
            <person name="Rolain J.-M."/>
        </authorList>
    </citation>
    <scope>NUCLEOTIDE SEQUENCE [LARGE SCALE GENOMIC DNA]</scope>
    <source>
        <strain evidence="1 2">L103</strain>
    </source>
</reference>
<gene>
    <name evidence="1" type="ORF">CER18_09045</name>
</gene>
<protein>
    <submittedName>
        <fullName evidence="1">Uncharacterized protein</fullName>
    </submittedName>
</protein>
<dbReference type="AlphaFoldDB" id="A0A2N9Y878"/>
<dbReference type="OrthoDB" id="7924584at2"/>